<evidence type="ECO:0000256" key="2">
    <source>
        <dbReference type="ARBA" id="ARBA00009779"/>
    </source>
</evidence>
<keyword evidence="3 12" id="KW-1003">Cell membrane</keyword>
<keyword evidence="4 12" id="KW-0645">Protease</keyword>
<keyword evidence="12 14" id="KW-0346">Stress response</keyword>
<feature type="binding site" evidence="12">
    <location>
        <position position="132"/>
    </location>
    <ligand>
        <name>Zn(2+)</name>
        <dbReference type="ChEBI" id="CHEBI:29105"/>
        <note>catalytic</note>
    </ligand>
</feature>
<dbReference type="EC" id="3.4.24.-" evidence="12"/>
<dbReference type="AlphaFoldDB" id="A0A0W0TW76"/>
<name>A0A0W0TW76_LEGER</name>
<comment type="similarity">
    <text evidence="2 12">Belongs to the peptidase M48B family.</text>
</comment>
<keyword evidence="7 12" id="KW-0378">Hydrolase</keyword>
<dbReference type="GO" id="GO:0008270">
    <property type="term" value="F:zinc ion binding"/>
    <property type="evidence" value="ECO:0007669"/>
    <property type="project" value="UniProtKB-UniRule"/>
</dbReference>
<evidence type="ECO:0000256" key="4">
    <source>
        <dbReference type="ARBA" id="ARBA00022670"/>
    </source>
</evidence>
<keyword evidence="10 12" id="KW-0482">Metalloprotease</keyword>
<evidence type="ECO:0000256" key="9">
    <source>
        <dbReference type="ARBA" id="ARBA00022989"/>
    </source>
</evidence>
<feature type="active site" evidence="12">
    <location>
        <position position="129"/>
    </location>
</feature>
<feature type="binding site" evidence="12">
    <location>
        <position position="201"/>
    </location>
    <ligand>
        <name>Zn(2+)</name>
        <dbReference type="ChEBI" id="CHEBI:29105"/>
        <note>catalytic</note>
    </ligand>
</feature>
<dbReference type="GO" id="GO:0004222">
    <property type="term" value="F:metalloendopeptidase activity"/>
    <property type="evidence" value="ECO:0007669"/>
    <property type="project" value="UniProtKB-UniRule"/>
</dbReference>
<dbReference type="HAMAP" id="MF_00188">
    <property type="entry name" value="Pept_M48_protease_HtpX"/>
    <property type="match status" value="1"/>
</dbReference>
<evidence type="ECO:0000256" key="1">
    <source>
        <dbReference type="ARBA" id="ARBA00004651"/>
    </source>
</evidence>
<dbReference type="InterPro" id="IPR001915">
    <property type="entry name" value="Peptidase_M48"/>
</dbReference>
<dbReference type="Gene3D" id="3.30.2010.10">
    <property type="entry name" value="Metalloproteases ('zincins'), catalytic domain"/>
    <property type="match status" value="1"/>
</dbReference>
<dbReference type="PANTHER" id="PTHR43221:SF1">
    <property type="entry name" value="PROTEASE HTPX"/>
    <property type="match status" value="1"/>
</dbReference>
<keyword evidence="11 12" id="KW-0472">Membrane</keyword>
<dbReference type="Proteomes" id="UP000054773">
    <property type="component" value="Unassembled WGS sequence"/>
</dbReference>
<dbReference type="GO" id="GO:0005886">
    <property type="term" value="C:plasma membrane"/>
    <property type="evidence" value="ECO:0007669"/>
    <property type="project" value="UniProtKB-SubCell"/>
</dbReference>
<dbReference type="GO" id="GO:0006508">
    <property type="term" value="P:proteolysis"/>
    <property type="evidence" value="ECO:0007669"/>
    <property type="project" value="UniProtKB-KW"/>
</dbReference>
<dbReference type="RefSeq" id="WP_058525204.1">
    <property type="nucleotide sequence ID" value="NZ_CAAAHY010000004.1"/>
</dbReference>
<keyword evidence="15" id="KW-1185">Reference proteome</keyword>
<evidence type="ECO:0000256" key="8">
    <source>
        <dbReference type="ARBA" id="ARBA00022833"/>
    </source>
</evidence>
<feature type="transmembrane region" description="Helical" evidence="12">
    <location>
        <begin position="173"/>
        <end position="192"/>
    </location>
</feature>
<proteinExistence type="inferred from homology"/>
<accession>A0A0W0TW76</accession>
<dbReference type="NCBIfam" id="NF002826">
    <property type="entry name" value="PRK03001.1"/>
    <property type="match status" value="1"/>
</dbReference>
<feature type="transmembrane region" description="Helical" evidence="12">
    <location>
        <begin position="30"/>
        <end position="47"/>
    </location>
</feature>
<dbReference type="PATRIC" id="fig|448.7.peg.12"/>
<evidence type="ECO:0000256" key="7">
    <source>
        <dbReference type="ARBA" id="ARBA00022801"/>
    </source>
</evidence>
<evidence type="ECO:0000256" key="12">
    <source>
        <dbReference type="HAMAP-Rule" id="MF_00188"/>
    </source>
</evidence>
<gene>
    <name evidence="12 14" type="primary">htpX</name>
    <name evidence="14" type="ORF">Lery_0011</name>
</gene>
<evidence type="ECO:0000256" key="5">
    <source>
        <dbReference type="ARBA" id="ARBA00022692"/>
    </source>
</evidence>
<feature type="binding site" evidence="12">
    <location>
        <position position="128"/>
    </location>
    <ligand>
        <name>Zn(2+)</name>
        <dbReference type="ChEBI" id="CHEBI:29105"/>
        <note>catalytic</note>
    </ligand>
</feature>
<sequence length="281" mass="30291">MNNVKTFVLLAALTALFMIIGRLLGGQAGMMIALVLAIVMNMGAYWYSDKIVLRMYNARPLDPSHPVYGIVSQLAKKAQIPMPRVYLIDNPTPNAFATGRNPEHASIAVTSGILTRMTPEELTGVLAHEMAHVVHRDTLISAIAATLAGAIGSLANMFMWTSVANHSSDDENTHPVVALLMMILAPLAAGLIQMAVSRSREYEADAFGAQLTGHPLWLASALAKLETASQQEDFTEADAHPNTAHMFIVNPLSGQKIAELFSTHPITAERIKRLQAMAAGN</sequence>
<dbReference type="EMBL" id="LNYA01000001">
    <property type="protein sequence ID" value="KTC99901.1"/>
    <property type="molecule type" value="Genomic_DNA"/>
</dbReference>
<dbReference type="STRING" id="448.Lery_0011"/>
<dbReference type="InterPro" id="IPR022919">
    <property type="entry name" value="Pept_M48_protease_HtpX"/>
</dbReference>
<keyword evidence="9 12" id="KW-1133">Transmembrane helix</keyword>
<evidence type="ECO:0000313" key="15">
    <source>
        <dbReference type="Proteomes" id="UP000054773"/>
    </source>
</evidence>
<organism evidence="14 15">
    <name type="scientific">Legionella erythra</name>
    <dbReference type="NCBI Taxonomy" id="448"/>
    <lineage>
        <taxon>Bacteria</taxon>
        <taxon>Pseudomonadati</taxon>
        <taxon>Pseudomonadota</taxon>
        <taxon>Gammaproteobacteria</taxon>
        <taxon>Legionellales</taxon>
        <taxon>Legionellaceae</taxon>
        <taxon>Legionella</taxon>
    </lineage>
</organism>
<dbReference type="PANTHER" id="PTHR43221">
    <property type="entry name" value="PROTEASE HTPX"/>
    <property type="match status" value="1"/>
</dbReference>
<dbReference type="InterPro" id="IPR050083">
    <property type="entry name" value="HtpX_protease"/>
</dbReference>
<evidence type="ECO:0000256" key="11">
    <source>
        <dbReference type="ARBA" id="ARBA00023136"/>
    </source>
</evidence>
<keyword evidence="6 12" id="KW-0479">Metal-binding</keyword>
<evidence type="ECO:0000313" key="14">
    <source>
        <dbReference type="EMBL" id="KTC99901.1"/>
    </source>
</evidence>
<comment type="cofactor">
    <cofactor evidence="12">
        <name>Zn(2+)</name>
        <dbReference type="ChEBI" id="CHEBI:29105"/>
    </cofactor>
    <text evidence="12">Binds 1 zinc ion per subunit.</text>
</comment>
<comment type="subcellular location">
    <subcellularLocation>
        <location evidence="1 12">Cell membrane</location>
        <topology evidence="1 12">Multi-pass membrane protein</topology>
    </subcellularLocation>
</comment>
<feature type="transmembrane region" description="Helical" evidence="12">
    <location>
        <begin position="139"/>
        <end position="161"/>
    </location>
</feature>
<feature type="transmembrane region" description="Helical" evidence="12">
    <location>
        <begin position="7"/>
        <end position="24"/>
    </location>
</feature>
<evidence type="ECO:0000256" key="10">
    <source>
        <dbReference type="ARBA" id="ARBA00023049"/>
    </source>
</evidence>
<dbReference type="Pfam" id="PF01435">
    <property type="entry name" value="Peptidase_M48"/>
    <property type="match status" value="1"/>
</dbReference>
<dbReference type="OrthoDB" id="15218at2"/>
<keyword evidence="5 12" id="KW-0812">Transmembrane</keyword>
<evidence type="ECO:0000256" key="3">
    <source>
        <dbReference type="ARBA" id="ARBA00022475"/>
    </source>
</evidence>
<evidence type="ECO:0000256" key="6">
    <source>
        <dbReference type="ARBA" id="ARBA00022723"/>
    </source>
</evidence>
<dbReference type="CDD" id="cd07336">
    <property type="entry name" value="M48B_HtpX_like"/>
    <property type="match status" value="1"/>
</dbReference>
<protein>
    <recommendedName>
        <fullName evidence="12">Protease HtpX</fullName>
        <ecNumber evidence="12">3.4.24.-</ecNumber>
    </recommendedName>
    <alternativeName>
        <fullName evidence="12">Heat shock protein HtpX</fullName>
    </alternativeName>
</protein>
<evidence type="ECO:0000259" key="13">
    <source>
        <dbReference type="Pfam" id="PF01435"/>
    </source>
</evidence>
<comment type="caution">
    <text evidence="14">The sequence shown here is derived from an EMBL/GenBank/DDBJ whole genome shotgun (WGS) entry which is preliminary data.</text>
</comment>
<reference evidence="14 15" key="1">
    <citation type="submission" date="2015-11" db="EMBL/GenBank/DDBJ databases">
        <title>Genomic analysis of 38 Legionella species identifies large and diverse effector repertoires.</title>
        <authorList>
            <person name="Burstein D."/>
            <person name="Amaro F."/>
            <person name="Zusman T."/>
            <person name="Lifshitz Z."/>
            <person name="Cohen O."/>
            <person name="Gilbert J.A."/>
            <person name="Pupko T."/>
            <person name="Shuman H.A."/>
            <person name="Segal G."/>
        </authorList>
    </citation>
    <scope>NUCLEOTIDE SEQUENCE [LARGE SCALE GENOMIC DNA]</scope>
    <source>
        <strain evidence="14 15">SE-32A-C8</strain>
    </source>
</reference>
<keyword evidence="8 12" id="KW-0862">Zinc</keyword>
<feature type="domain" description="Peptidase M48" evidence="13">
    <location>
        <begin position="70"/>
        <end position="277"/>
    </location>
</feature>